<dbReference type="SUPFAM" id="SSF47413">
    <property type="entry name" value="lambda repressor-like DNA-binding domains"/>
    <property type="match status" value="1"/>
</dbReference>
<dbReference type="InterPro" id="IPR014284">
    <property type="entry name" value="RNA_pol_sigma-70_dom"/>
</dbReference>
<protein>
    <submittedName>
        <fullName evidence="2">DNA directed RNA polymerase subunit</fullName>
    </submittedName>
</protein>
<reference evidence="2" key="1">
    <citation type="journal article" date="2021" name="Proc. Natl. Acad. Sci. U.S.A.">
        <title>A Catalog of Tens of Thousands of Viruses from Human Metagenomes Reveals Hidden Associations with Chronic Diseases.</title>
        <authorList>
            <person name="Tisza M.J."/>
            <person name="Buck C.B."/>
        </authorList>
    </citation>
    <scope>NUCLEOTIDE SEQUENCE</scope>
    <source>
        <strain evidence="2">CtgN495</strain>
    </source>
</reference>
<organism evidence="2">
    <name type="scientific">Siphoviridae sp. ctgN495</name>
    <dbReference type="NCBI Taxonomy" id="2825608"/>
    <lineage>
        <taxon>Viruses</taxon>
        <taxon>Duplodnaviria</taxon>
        <taxon>Heunggongvirae</taxon>
        <taxon>Uroviricota</taxon>
        <taxon>Caudoviricetes</taxon>
    </lineage>
</organism>
<dbReference type="SUPFAM" id="SSF88946">
    <property type="entry name" value="Sigma2 domain of RNA polymerase sigma factors"/>
    <property type="match status" value="1"/>
</dbReference>
<dbReference type="GO" id="GO:0003700">
    <property type="term" value="F:DNA-binding transcription factor activity"/>
    <property type="evidence" value="ECO:0007669"/>
    <property type="project" value="InterPro"/>
</dbReference>
<sequence>MTDAQEKLIVDNYQLVHGFVHKYGKSFGHEYDESVQIASLGLCYAAIKYDETKSKFSTYAYQCMMTEFLKLERLKKAKRRDFSTISIQTPIQNVKGEESGCLEDIISYDELGFQEIELKDQIEYALSRFSGKQLEIVKYFIENGRCNQKIVAKLFGVYQSYISRILSRFKKLIES</sequence>
<accession>A0A8S5UC82</accession>
<dbReference type="InterPro" id="IPR007627">
    <property type="entry name" value="RNA_pol_sigma70_r2"/>
</dbReference>
<dbReference type="GO" id="GO:0006352">
    <property type="term" value="P:DNA-templated transcription initiation"/>
    <property type="evidence" value="ECO:0007669"/>
    <property type="project" value="InterPro"/>
</dbReference>
<dbReference type="Gene3D" id="1.10.1740.10">
    <property type="match status" value="1"/>
</dbReference>
<proteinExistence type="predicted"/>
<dbReference type="EMBL" id="BK016063">
    <property type="protein sequence ID" value="DAF92111.1"/>
    <property type="molecule type" value="Genomic_DNA"/>
</dbReference>
<dbReference type="NCBIfam" id="TIGR02937">
    <property type="entry name" value="sigma70-ECF"/>
    <property type="match status" value="1"/>
</dbReference>
<name>A0A8S5UC82_9CAUD</name>
<feature type="domain" description="RNA polymerase sigma-70 region 2" evidence="1">
    <location>
        <begin position="8"/>
        <end position="78"/>
    </location>
</feature>
<dbReference type="InterPro" id="IPR010982">
    <property type="entry name" value="Lambda_DNA-bd_dom_sf"/>
</dbReference>
<evidence type="ECO:0000259" key="1">
    <source>
        <dbReference type="Pfam" id="PF04542"/>
    </source>
</evidence>
<dbReference type="Pfam" id="PF04542">
    <property type="entry name" value="Sigma70_r2"/>
    <property type="match status" value="1"/>
</dbReference>
<dbReference type="InterPro" id="IPR013325">
    <property type="entry name" value="RNA_pol_sigma_r2"/>
</dbReference>
<evidence type="ECO:0000313" key="2">
    <source>
        <dbReference type="EMBL" id="DAF92111.1"/>
    </source>
</evidence>
<dbReference type="GO" id="GO:0003677">
    <property type="term" value="F:DNA binding"/>
    <property type="evidence" value="ECO:0007669"/>
    <property type="project" value="InterPro"/>
</dbReference>